<proteinExistence type="predicted"/>
<protein>
    <submittedName>
        <fullName evidence="1">Uncharacterized protein</fullName>
    </submittedName>
</protein>
<evidence type="ECO:0000313" key="2">
    <source>
        <dbReference type="Proteomes" id="UP001497602"/>
    </source>
</evidence>
<comment type="caution">
    <text evidence="1">The sequence shown here is derived from an EMBL/GenBank/DDBJ whole genome shotgun (WGS) entry which is preliminary data.</text>
</comment>
<gene>
    <name evidence="1" type="ORF">T190115A13A_160053</name>
</gene>
<keyword evidence="2" id="KW-1185">Reference proteome</keyword>
<organism evidence="1 2">
    <name type="scientific">Tenacibaculum vairaonense</name>
    <dbReference type="NCBI Taxonomy" id="3137860"/>
    <lineage>
        <taxon>Bacteria</taxon>
        <taxon>Pseudomonadati</taxon>
        <taxon>Bacteroidota</taxon>
        <taxon>Flavobacteriia</taxon>
        <taxon>Flavobacteriales</taxon>
        <taxon>Flavobacteriaceae</taxon>
        <taxon>Tenacibaculum</taxon>
    </lineage>
</organism>
<sequence length="72" mass="8228">MNHTNIVTVNIKSEAEFCLVDQMINLETKRRVLLVPEAQSFNILTACYIDGEFTIVSHYDLEQELIDKLASV</sequence>
<reference evidence="1 2" key="1">
    <citation type="submission" date="2024-05" db="EMBL/GenBank/DDBJ databases">
        <authorList>
            <person name="Duchaud E."/>
        </authorList>
    </citation>
    <scope>NUCLEOTIDE SEQUENCE [LARGE SCALE GENOMIC DNA]</scope>
    <source>
        <strain evidence="1">Ena-SAMPLE-TAB-13-05-2024-13:56:06:370-140305</strain>
    </source>
</reference>
<dbReference type="EMBL" id="CAXJRC010000007">
    <property type="protein sequence ID" value="CAL2105520.1"/>
    <property type="molecule type" value="Genomic_DNA"/>
</dbReference>
<dbReference type="RefSeq" id="WP_348737344.1">
    <property type="nucleotide sequence ID" value="NZ_CAXJRC010000007.1"/>
</dbReference>
<accession>A0ABP1F4Y7</accession>
<name>A0ABP1F4Y7_9FLAO</name>
<evidence type="ECO:0000313" key="1">
    <source>
        <dbReference type="EMBL" id="CAL2105520.1"/>
    </source>
</evidence>
<dbReference type="Proteomes" id="UP001497602">
    <property type="component" value="Unassembled WGS sequence"/>
</dbReference>